<dbReference type="EMBL" id="JARVKF010000423">
    <property type="protein sequence ID" value="KAK9414665.1"/>
    <property type="molecule type" value="Genomic_DNA"/>
</dbReference>
<gene>
    <name evidence="3" type="ORF">SUNI508_10948</name>
</gene>
<dbReference type="Pfam" id="PF11951">
    <property type="entry name" value="Fungal_trans_2"/>
    <property type="match status" value="1"/>
</dbReference>
<dbReference type="InterPro" id="IPR021858">
    <property type="entry name" value="Fun_TF"/>
</dbReference>
<keyword evidence="2" id="KW-0539">Nucleus</keyword>
<dbReference type="PANTHER" id="PTHR37534">
    <property type="entry name" value="TRANSCRIPTIONAL ACTIVATOR PROTEIN UGA3"/>
    <property type="match status" value="1"/>
</dbReference>
<evidence type="ECO:0000313" key="3">
    <source>
        <dbReference type="EMBL" id="KAK9414665.1"/>
    </source>
</evidence>
<protein>
    <submittedName>
        <fullName evidence="3">Fungal-specific transcription factor domain-containing protein</fullName>
    </submittedName>
</protein>
<comment type="subcellular location">
    <subcellularLocation>
        <location evidence="1">Nucleus</location>
    </subcellularLocation>
</comment>
<proteinExistence type="predicted"/>
<evidence type="ECO:0000256" key="2">
    <source>
        <dbReference type="ARBA" id="ARBA00023242"/>
    </source>
</evidence>
<reference evidence="3 4" key="1">
    <citation type="journal article" date="2024" name="J. Plant Pathol.">
        <title>Sequence and assembly of the genome of Seiridium unicorne, isolate CBS 538.82, causal agent of cypress canker disease.</title>
        <authorList>
            <person name="Scali E."/>
            <person name="Rocca G.D."/>
            <person name="Danti R."/>
            <person name="Garbelotto M."/>
            <person name="Barberini S."/>
            <person name="Baroncelli R."/>
            <person name="Emiliani G."/>
        </authorList>
    </citation>
    <scope>NUCLEOTIDE SEQUENCE [LARGE SCALE GENOMIC DNA]</scope>
    <source>
        <strain evidence="3 4">BM-138-508</strain>
    </source>
</reference>
<dbReference type="Proteomes" id="UP001408356">
    <property type="component" value="Unassembled WGS sequence"/>
</dbReference>
<comment type="caution">
    <text evidence="3">The sequence shown here is derived from an EMBL/GenBank/DDBJ whole genome shotgun (WGS) entry which is preliminary data.</text>
</comment>
<evidence type="ECO:0000256" key="1">
    <source>
        <dbReference type="ARBA" id="ARBA00004123"/>
    </source>
</evidence>
<accession>A0ABR2UJ53</accession>
<evidence type="ECO:0000313" key="4">
    <source>
        <dbReference type="Proteomes" id="UP001408356"/>
    </source>
</evidence>
<name>A0ABR2UJ53_9PEZI</name>
<dbReference type="PANTHER" id="PTHR37534:SF39">
    <property type="entry name" value="TRANSCRIPTION FACTOR DOMAIN-CONTAINING PROTEIN"/>
    <property type="match status" value="1"/>
</dbReference>
<keyword evidence="4" id="KW-1185">Reference proteome</keyword>
<organism evidence="3 4">
    <name type="scientific">Seiridium unicorne</name>
    <dbReference type="NCBI Taxonomy" id="138068"/>
    <lineage>
        <taxon>Eukaryota</taxon>
        <taxon>Fungi</taxon>
        <taxon>Dikarya</taxon>
        <taxon>Ascomycota</taxon>
        <taxon>Pezizomycotina</taxon>
        <taxon>Sordariomycetes</taxon>
        <taxon>Xylariomycetidae</taxon>
        <taxon>Amphisphaeriales</taxon>
        <taxon>Sporocadaceae</taxon>
        <taxon>Seiridium</taxon>
    </lineage>
</organism>
<sequence length="406" mass="46221">MAVPTPPRQLVPYHLDERNTNLLEYFCYNVFSSMGSSMGKCCDGLVKFHNILHRLALLDESLSTKAVLEAILALSSLHRHGRRPEAMRLKLSALRTLGISSSRELGAIEGIQHVVAGMLLCYYEVHPGIIGAIQDIHDTPFQWMSYVCGSKIIMQVLDLRKQFFSSEFSVIFDWVDYHFTIGLFTFRHWRQPCRTMMLMQGVDDQGMQNLTCMKTRVLEIYDSSQAIIGLFYELVMTIKRPTDDGYFSDEYTMAMDHLERRIGDVVTASDTTSSTSGKPFDLGMKIYQIMVLIYLERASRNFSGQSDKITSLVERGFKVMEQLDTFNGPLPLFILGLEARTDQQRMFIIDTIERSAALSRLRSLETVGRLLQAAWIQDDLDTENDVDYVLKLDTLISSNPIMPTLA</sequence>